<sequence>MLGNGSRPVSSAAIHPKYKTTALPRCPLAHERFPFSPHVRRQQQDAKEAFGLDQELRLTPVAAGSSDTARTRTSARVRRATRPIIVTAPLTAHAFSLSTMADNSSHVAVCGDQPHQQPQPHPELPQPVPEHLNYSIQRYADPGTNLPATHPDASLRPPPGFSSPTPTAAEAVARAQAIITAVDAAFQTQNGST</sequence>
<feature type="region of interest" description="Disordered" evidence="1">
    <location>
        <begin position="110"/>
        <end position="129"/>
    </location>
</feature>
<evidence type="ECO:0000256" key="1">
    <source>
        <dbReference type="SAM" id="MobiDB-lite"/>
    </source>
</evidence>
<feature type="compositionally biased region" description="Pro residues" evidence="1">
    <location>
        <begin position="117"/>
        <end position="128"/>
    </location>
</feature>
<dbReference type="Proteomes" id="UP001287286">
    <property type="component" value="Unassembled WGS sequence"/>
</dbReference>
<keyword evidence="3" id="KW-1185">Reference proteome</keyword>
<evidence type="ECO:0000313" key="3">
    <source>
        <dbReference type="Proteomes" id="UP001287286"/>
    </source>
</evidence>
<gene>
    <name evidence="2" type="ORF">Purlil1_8203</name>
</gene>
<proteinExistence type="predicted"/>
<evidence type="ECO:0000313" key="2">
    <source>
        <dbReference type="EMBL" id="KAK4087355.1"/>
    </source>
</evidence>
<accession>A0ABR0BTK6</accession>
<organism evidence="2 3">
    <name type="scientific">Purpureocillium lilacinum</name>
    <name type="common">Paecilomyces lilacinus</name>
    <dbReference type="NCBI Taxonomy" id="33203"/>
    <lineage>
        <taxon>Eukaryota</taxon>
        <taxon>Fungi</taxon>
        <taxon>Dikarya</taxon>
        <taxon>Ascomycota</taxon>
        <taxon>Pezizomycotina</taxon>
        <taxon>Sordariomycetes</taxon>
        <taxon>Hypocreomycetidae</taxon>
        <taxon>Hypocreales</taxon>
        <taxon>Ophiocordycipitaceae</taxon>
        <taxon>Purpureocillium</taxon>
    </lineage>
</organism>
<protein>
    <submittedName>
        <fullName evidence="2">Uncharacterized protein</fullName>
    </submittedName>
</protein>
<comment type="caution">
    <text evidence="2">The sequence shown here is derived from an EMBL/GenBank/DDBJ whole genome shotgun (WGS) entry which is preliminary data.</text>
</comment>
<dbReference type="EMBL" id="JAWRVI010000032">
    <property type="protein sequence ID" value="KAK4087355.1"/>
    <property type="molecule type" value="Genomic_DNA"/>
</dbReference>
<name>A0ABR0BTK6_PURLI</name>
<reference evidence="2 3" key="1">
    <citation type="journal article" date="2024" name="Microbiol. Resour. Announc.">
        <title>Genome annotations for the ascomycete fungi Trichoderma harzianum, Trichoderma aggressivum, and Purpureocillium lilacinum.</title>
        <authorList>
            <person name="Beijen E.P.W."/>
            <person name="Ohm R.A."/>
        </authorList>
    </citation>
    <scope>NUCLEOTIDE SEQUENCE [LARGE SCALE GENOMIC DNA]</scope>
    <source>
        <strain evidence="2 3">CBS 150709</strain>
    </source>
</reference>